<sequence length="34" mass="3793">MNWSEWDGTQEVPLTLDGEWDGTTIVPLTASEIT</sequence>
<dbReference type="KEGG" id="vg:77927599"/>
<dbReference type="GeneID" id="77927599"/>
<accession>A0A8F2E6V8</accession>
<keyword evidence="2" id="KW-1185">Reference proteome</keyword>
<dbReference type="Proteomes" id="UP000683399">
    <property type="component" value="Segment"/>
</dbReference>
<proteinExistence type="predicted"/>
<gene>
    <name evidence="1" type="primary">30</name>
    <name evidence="1" type="ORF">SEA_TUNATARTARE_30</name>
</gene>
<organism evidence="1 2">
    <name type="scientific">Streptomyces phage TunaTartare</name>
    <dbReference type="NCBI Taxonomy" id="2848887"/>
    <lineage>
        <taxon>Viruses</taxon>
        <taxon>Duplodnaviria</taxon>
        <taxon>Heunggongvirae</taxon>
        <taxon>Uroviricota</taxon>
        <taxon>Caudoviricetes</taxon>
        <taxon>Stanwilliamsviridae</taxon>
        <taxon>Loccivirinae</taxon>
        <taxon>Faustvirus</taxon>
        <taxon>Faustvirus tunatartare</taxon>
    </lineage>
</organism>
<dbReference type="EMBL" id="MW822145">
    <property type="protein sequence ID" value="QWT29923.1"/>
    <property type="molecule type" value="Genomic_DNA"/>
</dbReference>
<name>A0A8F2E6V8_9CAUD</name>
<dbReference type="RefSeq" id="YP_010651879.1">
    <property type="nucleotide sequence ID" value="NC_070784.1"/>
</dbReference>
<reference evidence="1 2" key="1">
    <citation type="submission" date="2021-03" db="EMBL/GenBank/DDBJ databases">
        <authorList>
            <person name="Alqahtani R."/>
            <person name="Behailu E."/>
            <person name="Cappabianca D.W."/>
            <person name="Csanadi-Schwartz K.M."/>
            <person name="Dalal A.S."/>
            <person name="Fahim M.S."/>
            <person name="Franklin J.M."/>
            <person name="Gluckman M.H."/>
            <person name="Levine C.J."/>
            <person name="Martin N."/>
            <person name="Milza N."/>
            <person name="Najmabadi R."/>
            <person name="Newman A.M."/>
            <person name="Pajunar M."/>
            <person name="Qalawee I."/>
            <person name="Rizvi A."/>
            <person name="Samuel A."/>
            <person name="Smith A."/>
            <person name="Swann F.E."/>
            <person name="Sweeney P."/>
            <person name="Torres N.R."/>
            <person name="Ventrone L."/>
            <person name="Ventura L."/>
            <person name="Wroe M."/>
            <person name="Acquaye N.A."/>
            <person name="Agnes T.J."/>
            <person name="Ahmed A."/>
            <person name="Ahmed S."/>
            <person name="Amodu B.A."/>
            <person name="Arefeayne N.F."/>
            <person name="Asamoah-Frimpong E.A."/>
            <person name="Attaran A."/>
            <person name="Barragan J.M."/>
            <person name="Baumgarten L.N."/>
            <person name="Berhane B."/>
            <person name="Beyene A."/>
            <person name="Bhattarai B."/>
            <person name="Biondokin D.V."/>
            <person name="Boone B.K."/>
            <person name="Burney S.Z."/>
            <person name="Cayanan J.T."/>
            <person name="Cesta G."/>
            <person name="Chang J."/>
            <person name="Chavez J."/>
            <person name="Chorbajian C."/>
            <person name="Christian S."/>
            <person name="Corns J.R."/>
            <person name="Corns N.R."/>
            <person name="Cowan J.T."/>
            <person name="Coyne C."/>
            <person name="Dadzie B."/>
            <person name="Datu D.V."/>
            <person name="Deng B.C."/>
            <person name="Der L."/>
            <person name="Dickerson K."/>
            <person name="Dozier E."/>
            <person name="Egbunine A.O."/>
            <person name="Farooq M."/>
            <person name="Fonge A.E."/>
            <person name="Ghomsi-Nono M.P."/>
            <person name="Giampietro H."/>
            <person name="Gunnison R.P."/>
            <person name="Han S.H."/>
            <person name="Hennigan A.J."/>
            <person name="Hong A.N."/>
            <person name="Ijomor E.C."/>
            <person name="Jalali A."/>
            <person name="Jamil T.Z."/>
            <person name="Jenkins C.R."/>
            <person name="Joseph M.A."/>
            <person name="Jowanowitch O.J."/>
            <person name="Kang D."/>
            <person name="Khan A."/>
            <person name="Khan Z.K."/>
            <person name="Kiewe T."/>
            <person name="Kjerulf A.B."/>
            <person name="Kolosey V."/>
            <person name="Kurup M."/>
            <person name="Lee V.H."/>
            <person name="Llontop-Maldonado V."/>
            <person name="Long P."/>
            <person name="Lu N."/>
            <person name="Majekodunmi A."/>
            <person name="Malik H.W."/>
            <person name="Marcellino S.C."/>
            <person name="Martinez L.A."/>
            <person name="Meher F.N."/>
            <person name="Michelin M.A."/>
            <person name="Mitchell K.G."/>
            <person name="Mullens W.J."/>
            <person name="Nwakama C."/>
            <person name="Nwosu F.T."/>
            <person name="Oboh E.C."/>
            <person name="Odujinrin O."/>
            <person name="Ogunsan O."/>
            <person name="O'Neill K."/>
            <person name="Oxlaj J.A."/>
            <person name="Patel A.K."/>
            <person name="Patel B.R."/>
            <person name="Pham Q."/>
            <person name="Porter J."/>
            <person name="Portes J."/>
            <person name="Prokopenko A."/>
            <person name="Quraishi M."/>
            <person name="Qureshi M."/>
            <person name="Rivera A."/>
            <person name="Rubalsky V."/>
            <person name="Saikali Y."/>
            <person name="Saqaf K."/>
            <person name="Saroya S.R."/>
            <person name="Seas A."/>
            <person name="Shadrick R.E."/>
            <person name="Sharda N."/>
            <person name="Sigindere M.T."/>
            <person name="Simbi V.G."/>
            <person name="Thuzar C."/>
            <person name="Tran K."/>
            <person name="Tran V.D."/>
            <person name="Trang W."/>
            <person name="Vaishnav N."/>
            <person name="Vuong K."/>
            <person name="Walker C."/>
            <person name="Wallace S.A."/>
            <person name="Warfield J.C."/>
            <person name="Wikina T."/>
            <person name="Wobbeking F.T."/>
            <person name="Worrent L.D."/>
            <person name="Yan T."/>
            <person name="Zehra A."/>
            <person name="Avazpour P."/>
            <person name="Kim F.M."/>
            <person name="Mason K."/>
            <person name="Nguyen D.A."/>
            <person name="Pettit S.M."/>
            <person name="Zhou O.J."/>
            <person name="Brissett D.L."/>
            <person name="Gualtieri C."/>
            <person name="Hufford T.M."/>
            <person name="Ko J.M."/>
            <person name="Novak J.K."/>
            <person name="Smith Z.M."/>
            <person name="Mayer-Bacon C."/>
            <person name="Erill I."/>
            <person name="Caruso S.M."/>
            <person name="Garlena R.A."/>
            <person name="Russell D.A."/>
            <person name="Pope W.H."/>
            <person name="Jacobs-Sera D."/>
            <person name="Hatfull G.F."/>
        </authorList>
    </citation>
    <scope>NUCLEOTIDE SEQUENCE [LARGE SCALE GENOMIC DNA]</scope>
</reference>
<protein>
    <submittedName>
        <fullName evidence="1">Uncharacterized protein</fullName>
    </submittedName>
</protein>
<evidence type="ECO:0000313" key="1">
    <source>
        <dbReference type="EMBL" id="QWT29923.1"/>
    </source>
</evidence>
<evidence type="ECO:0000313" key="2">
    <source>
        <dbReference type="Proteomes" id="UP000683399"/>
    </source>
</evidence>